<organism evidence="14 15">
    <name type="scientific">Cordylochernes scorpioides</name>
    <dbReference type="NCBI Taxonomy" id="51811"/>
    <lineage>
        <taxon>Eukaryota</taxon>
        <taxon>Metazoa</taxon>
        <taxon>Ecdysozoa</taxon>
        <taxon>Arthropoda</taxon>
        <taxon>Chelicerata</taxon>
        <taxon>Arachnida</taxon>
        <taxon>Pseudoscorpiones</taxon>
        <taxon>Cheliferoidea</taxon>
        <taxon>Chernetidae</taxon>
        <taxon>Cordylochernes</taxon>
    </lineage>
</organism>
<reference evidence="14 15" key="1">
    <citation type="submission" date="2022-01" db="EMBL/GenBank/DDBJ databases">
        <title>A chromosomal length assembly of Cordylochernes scorpioides.</title>
        <authorList>
            <person name="Zeh D."/>
            <person name="Zeh J."/>
        </authorList>
    </citation>
    <scope>NUCLEOTIDE SEQUENCE [LARGE SCALE GENOMIC DNA]</scope>
    <source>
        <strain evidence="14">IN4F17</strain>
        <tissue evidence="14">Whole Body</tissue>
    </source>
</reference>
<dbReference type="InterPro" id="IPR017972">
    <property type="entry name" value="Cyt_P450_CS"/>
</dbReference>
<dbReference type="InterPro" id="IPR001128">
    <property type="entry name" value="Cyt_P450"/>
</dbReference>
<dbReference type="InterPro" id="IPR050476">
    <property type="entry name" value="Insect_CytP450_Detox"/>
</dbReference>
<keyword evidence="12" id="KW-0472">Membrane</keyword>
<evidence type="ECO:0000256" key="2">
    <source>
        <dbReference type="ARBA" id="ARBA00004174"/>
    </source>
</evidence>
<keyword evidence="8" id="KW-0492">Microsome</keyword>
<dbReference type="PANTHER" id="PTHR24292:SF102">
    <property type="entry name" value="CYTOCHROME P450 FAMILY-RELATED"/>
    <property type="match status" value="1"/>
</dbReference>
<evidence type="ECO:0000256" key="7">
    <source>
        <dbReference type="ARBA" id="ARBA00022824"/>
    </source>
</evidence>
<evidence type="ECO:0000313" key="14">
    <source>
        <dbReference type="EMBL" id="UYV80965.1"/>
    </source>
</evidence>
<evidence type="ECO:0000256" key="13">
    <source>
        <dbReference type="RuleBase" id="RU000461"/>
    </source>
</evidence>
<keyword evidence="11 13" id="KW-0503">Monooxygenase</keyword>
<comment type="similarity">
    <text evidence="4 13">Belongs to the cytochrome P450 family.</text>
</comment>
<dbReference type="Pfam" id="PF00067">
    <property type="entry name" value="p450"/>
    <property type="match status" value="1"/>
</dbReference>
<keyword evidence="9 13" id="KW-0560">Oxidoreductase</keyword>
<evidence type="ECO:0000313" key="15">
    <source>
        <dbReference type="Proteomes" id="UP001235939"/>
    </source>
</evidence>
<dbReference type="Proteomes" id="UP001235939">
    <property type="component" value="Chromosome 19"/>
</dbReference>
<gene>
    <name evidence="14" type="ORF">LAZ67_19002294</name>
</gene>
<dbReference type="SUPFAM" id="SSF48264">
    <property type="entry name" value="Cytochrome P450"/>
    <property type="match status" value="1"/>
</dbReference>
<name>A0ABY6LIF1_9ARAC</name>
<evidence type="ECO:0000256" key="4">
    <source>
        <dbReference type="ARBA" id="ARBA00010617"/>
    </source>
</evidence>
<proteinExistence type="inferred from homology"/>
<dbReference type="Gene3D" id="1.10.630.10">
    <property type="entry name" value="Cytochrome P450"/>
    <property type="match status" value="1"/>
</dbReference>
<keyword evidence="5 13" id="KW-0349">Heme</keyword>
<accession>A0ABY6LIF1</accession>
<evidence type="ECO:0000256" key="5">
    <source>
        <dbReference type="ARBA" id="ARBA00022617"/>
    </source>
</evidence>
<evidence type="ECO:0000256" key="6">
    <source>
        <dbReference type="ARBA" id="ARBA00022723"/>
    </source>
</evidence>
<keyword evidence="7" id="KW-0256">Endoplasmic reticulum</keyword>
<dbReference type="EMBL" id="CP092881">
    <property type="protein sequence ID" value="UYV80965.1"/>
    <property type="molecule type" value="Genomic_DNA"/>
</dbReference>
<evidence type="ECO:0000256" key="8">
    <source>
        <dbReference type="ARBA" id="ARBA00022848"/>
    </source>
</evidence>
<evidence type="ECO:0000256" key="1">
    <source>
        <dbReference type="ARBA" id="ARBA00001971"/>
    </source>
</evidence>
<comment type="cofactor">
    <cofactor evidence="1">
        <name>heme</name>
        <dbReference type="ChEBI" id="CHEBI:30413"/>
    </cofactor>
</comment>
<keyword evidence="6 13" id="KW-0479">Metal-binding</keyword>
<sequence>MAELVGISERHDAVQRLAIQDYEINGKKIPKSIPFLVPLDALHRSEKYWNNPDEFDPERFSPEQKANIPAFVYQPFGAGPRMCIGMRMANMVDKALLALILSKFRLVASSETDKVKPQLKDTMFILHPKLPVKVRLERLG</sequence>
<evidence type="ECO:0000256" key="9">
    <source>
        <dbReference type="ARBA" id="ARBA00023002"/>
    </source>
</evidence>
<evidence type="ECO:0000256" key="11">
    <source>
        <dbReference type="ARBA" id="ARBA00023033"/>
    </source>
</evidence>
<comment type="subcellular location">
    <subcellularLocation>
        <location evidence="3">Endoplasmic reticulum membrane</location>
        <topology evidence="3">Peripheral membrane protein</topology>
    </subcellularLocation>
    <subcellularLocation>
        <location evidence="2">Microsome membrane</location>
        <topology evidence="2">Peripheral membrane protein</topology>
    </subcellularLocation>
</comment>
<dbReference type="InterPro" id="IPR002401">
    <property type="entry name" value="Cyt_P450_E_grp-I"/>
</dbReference>
<evidence type="ECO:0000256" key="10">
    <source>
        <dbReference type="ARBA" id="ARBA00023004"/>
    </source>
</evidence>
<keyword evidence="15" id="KW-1185">Reference proteome</keyword>
<protein>
    <submittedName>
        <fullName evidence="14">CYP3A4</fullName>
    </submittedName>
</protein>
<dbReference type="PROSITE" id="PS00086">
    <property type="entry name" value="CYTOCHROME_P450"/>
    <property type="match status" value="1"/>
</dbReference>
<dbReference type="InterPro" id="IPR036396">
    <property type="entry name" value="Cyt_P450_sf"/>
</dbReference>
<dbReference type="PRINTS" id="PR00463">
    <property type="entry name" value="EP450I"/>
</dbReference>
<evidence type="ECO:0000256" key="3">
    <source>
        <dbReference type="ARBA" id="ARBA00004406"/>
    </source>
</evidence>
<dbReference type="PANTHER" id="PTHR24292">
    <property type="entry name" value="CYTOCHROME P450"/>
    <property type="match status" value="1"/>
</dbReference>
<keyword evidence="10 13" id="KW-0408">Iron</keyword>
<evidence type="ECO:0000256" key="12">
    <source>
        <dbReference type="ARBA" id="ARBA00023136"/>
    </source>
</evidence>